<accession>A0ABX0G2R1</accession>
<dbReference type="Pfam" id="PF09857">
    <property type="entry name" value="YjhX_toxin"/>
    <property type="match status" value="1"/>
</dbReference>
<dbReference type="HAMAP" id="MF_00827">
    <property type="entry name" value="UPF0386"/>
    <property type="match status" value="1"/>
</dbReference>
<comment type="similarity">
    <text evidence="1">Belongs to the UPF0386 family.</text>
</comment>
<dbReference type="EMBL" id="JAANHS010000001">
    <property type="protein sequence ID" value="NHB75183.1"/>
    <property type="molecule type" value="Genomic_DNA"/>
</dbReference>
<reference evidence="2 3" key="1">
    <citation type="journal article" date="2022" name="Microorganisms">
        <title>Genome Sequence and Characterization of a Xanthorhodopsin-Containing, Aerobic Anoxygenic Phototrophic Rhodobacter Species, Isolated from Mesophilic Conditions at Yellowstone National Park.</title>
        <authorList>
            <person name="Kyndt J.A."/>
            <person name="Robertson S."/>
            <person name="Shoffstall I.B."/>
            <person name="Ramaley R.F."/>
            <person name="Meyer T.E."/>
        </authorList>
    </citation>
    <scope>NUCLEOTIDE SEQUENCE [LARGE SCALE GENOMIC DNA]</scope>
    <source>
        <strain evidence="2 3">M37P</strain>
    </source>
</reference>
<gene>
    <name evidence="2" type="ORF">G8O29_00325</name>
</gene>
<dbReference type="Proteomes" id="UP001515660">
    <property type="component" value="Unassembled WGS sequence"/>
</dbReference>
<evidence type="ECO:0000256" key="1">
    <source>
        <dbReference type="HAMAP-Rule" id="MF_00827"/>
    </source>
</evidence>
<proteinExistence type="inferred from homology"/>
<organism evidence="2 3">
    <name type="scientific">Rhodobacter calidifons</name>
    <dbReference type="NCBI Taxonomy" id="2715277"/>
    <lineage>
        <taxon>Bacteria</taxon>
        <taxon>Pseudomonadati</taxon>
        <taxon>Pseudomonadota</taxon>
        <taxon>Alphaproteobacteria</taxon>
        <taxon>Rhodobacterales</taxon>
        <taxon>Rhodobacter group</taxon>
        <taxon>Rhodobacter</taxon>
    </lineage>
</organism>
<dbReference type="InterPro" id="IPR018654">
    <property type="entry name" value="YjhX_toxin"/>
</dbReference>
<comment type="caution">
    <text evidence="2">The sequence shown here is derived from an EMBL/GenBank/DDBJ whole genome shotgun (WGS) entry which is preliminary data.</text>
</comment>
<protein>
    <recommendedName>
        <fullName evidence="1">UPF0386 protein G8O29_00325</fullName>
    </recommendedName>
</protein>
<evidence type="ECO:0000313" key="3">
    <source>
        <dbReference type="Proteomes" id="UP001515660"/>
    </source>
</evidence>
<dbReference type="NCBIfam" id="NF010240">
    <property type="entry name" value="PRK13687.1"/>
    <property type="match status" value="1"/>
</dbReference>
<name>A0ABX0G2R1_9RHOB</name>
<evidence type="ECO:0000313" key="2">
    <source>
        <dbReference type="EMBL" id="NHB75183.1"/>
    </source>
</evidence>
<sequence>MNISRTEQRVLHVLALGGRIEHARSSGRVREILCVTRDGLIRADCTLEVFQRLRRKRLIASEGGGPYRISRPGRLSVRAQADNQG</sequence>
<keyword evidence="3" id="KW-1185">Reference proteome</keyword>